<name>A0AAN8NLH4_POLSC</name>
<dbReference type="Proteomes" id="UP001359485">
    <property type="component" value="Unassembled WGS sequence"/>
</dbReference>
<evidence type="ECO:0000313" key="3">
    <source>
        <dbReference type="Proteomes" id="UP001359485"/>
    </source>
</evidence>
<sequence>MCSVEPMMKVRRNNKEKIYFPTDCSSRIQGSPAFNVVSKIEGMAEKGSPVTNMKMHYQPKQDGPPELTFDIDLKKEEGEDERFFMTNQPDTEAERERRANERLCLLEQKLAKVQDQLENIRILRKEWNAQKVGLCGRRTKDPPKCNMNFNNLQ</sequence>
<gene>
    <name evidence="1" type="ORF">RUM43_011095</name>
    <name evidence="2" type="ORF">RUM44_013442</name>
</gene>
<dbReference type="AlphaFoldDB" id="A0AAN8NLH4"/>
<reference evidence="1 4" key="1">
    <citation type="submission" date="2023-10" db="EMBL/GenBank/DDBJ databases">
        <title>Genomes of two closely related lineages of the louse Polyplax serrata with different host specificities.</title>
        <authorList>
            <person name="Martinu J."/>
            <person name="Tarabai H."/>
            <person name="Stefka J."/>
            <person name="Hypsa V."/>
        </authorList>
    </citation>
    <scope>NUCLEOTIDE SEQUENCE [LARGE SCALE GENOMIC DNA]</scope>
    <source>
        <strain evidence="2">98ZLc_SE</strain>
        <strain evidence="1">HR10_N</strain>
    </source>
</reference>
<comment type="caution">
    <text evidence="1">The sequence shown here is derived from an EMBL/GenBank/DDBJ whole genome shotgun (WGS) entry which is preliminary data.</text>
</comment>
<organism evidence="1 4">
    <name type="scientific">Polyplax serrata</name>
    <name type="common">Common mouse louse</name>
    <dbReference type="NCBI Taxonomy" id="468196"/>
    <lineage>
        <taxon>Eukaryota</taxon>
        <taxon>Metazoa</taxon>
        <taxon>Ecdysozoa</taxon>
        <taxon>Arthropoda</taxon>
        <taxon>Hexapoda</taxon>
        <taxon>Insecta</taxon>
        <taxon>Pterygota</taxon>
        <taxon>Neoptera</taxon>
        <taxon>Paraneoptera</taxon>
        <taxon>Psocodea</taxon>
        <taxon>Troctomorpha</taxon>
        <taxon>Phthiraptera</taxon>
        <taxon>Anoplura</taxon>
        <taxon>Polyplacidae</taxon>
        <taxon>Polyplax</taxon>
    </lineage>
</organism>
<dbReference type="Proteomes" id="UP001372834">
    <property type="component" value="Unassembled WGS sequence"/>
</dbReference>
<proteinExistence type="predicted"/>
<dbReference type="EMBL" id="JAWJWE010000039">
    <property type="protein sequence ID" value="KAK6620799.1"/>
    <property type="molecule type" value="Genomic_DNA"/>
</dbReference>
<dbReference type="EMBL" id="JAWJWF010000001">
    <property type="protein sequence ID" value="KAK6641727.1"/>
    <property type="molecule type" value="Genomic_DNA"/>
</dbReference>
<evidence type="ECO:0000313" key="2">
    <source>
        <dbReference type="EMBL" id="KAK6641727.1"/>
    </source>
</evidence>
<evidence type="ECO:0000313" key="1">
    <source>
        <dbReference type="EMBL" id="KAK6620799.1"/>
    </source>
</evidence>
<evidence type="ECO:0000313" key="4">
    <source>
        <dbReference type="Proteomes" id="UP001372834"/>
    </source>
</evidence>
<accession>A0AAN8NLH4</accession>
<protein>
    <submittedName>
        <fullName evidence="1">Uncharacterized protein</fullName>
    </submittedName>
</protein>
<keyword evidence="3" id="KW-1185">Reference proteome</keyword>